<evidence type="ECO:0000313" key="3">
    <source>
        <dbReference type="Proteomes" id="UP000663834"/>
    </source>
</evidence>
<organism evidence="2 3">
    <name type="scientific">Rotaria magnacalcarata</name>
    <dbReference type="NCBI Taxonomy" id="392030"/>
    <lineage>
        <taxon>Eukaryota</taxon>
        <taxon>Metazoa</taxon>
        <taxon>Spiralia</taxon>
        <taxon>Gnathifera</taxon>
        <taxon>Rotifera</taxon>
        <taxon>Eurotatoria</taxon>
        <taxon>Bdelloidea</taxon>
        <taxon>Philodinida</taxon>
        <taxon>Philodinidae</taxon>
        <taxon>Rotaria</taxon>
    </lineage>
</organism>
<name>A0A816DFI9_9BILA</name>
<sequence>MVTPTTDAASNYVFYKPSDYYNQLKKSLQLNQQHARDQSTYSHMDNKKYYDKNRSNPRYEINENVLLRIHGLRSKLDPQFTLIPKIAIQKQHPTYWVRDRMNDQITRVHVNDMRPILLPYHVFFWLFVFVNHYCLCVMPSHMASSSYTLKNSNRDSSGKSQDRHRRHVRLEEQNNRYQRNYRPFTIPSSFYNIVHVHRFTTIDTISTLINHFESLYRYSIDTESDQFINALSLIQVHSIPQHLSSFIVLFELNHLPSSNTLLFEKNNLLFRFLFRSGNTIFAWGSMNTELQSVIHAFPGWYSGAQPFCKVCCPVQLLTTVMSSNYSCTCSNASPYLNPGEKWSLQNAMRYTANFFLDKSATRKNWSMVLDPNYSSLSSYEQRKRIYYAIYDSFAVTFLHQAIYDKLSLIQLREAELISLFTSNAPPHSSSLSSLSLLKHVSEYQNANESTSNSKLHAPRHSALPFSSLLEDISDEEDEEILVSSLSRHNGTHPLIHPIRPVQIELAIVPDIDAIRSNAYIEIDIHIIRQRDVRYVHLKLDKSSQVLSIGLKRSSSVDLYFDRLPGDLFDKKHYYQHRQHEHRYY</sequence>
<reference evidence="2" key="1">
    <citation type="submission" date="2021-02" db="EMBL/GenBank/DDBJ databases">
        <authorList>
            <person name="Nowell W R."/>
        </authorList>
    </citation>
    <scope>NUCLEOTIDE SEQUENCE</scope>
</reference>
<evidence type="ECO:0000313" key="2">
    <source>
        <dbReference type="EMBL" id="CAF1633454.1"/>
    </source>
</evidence>
<feature type="compositionally biased region" description="Basic and acidic residues" evidence="1">
    <location>
        <begin position="44"/>
        <end position="54"/>
    </location>
</feature>
<gene>
    <name evidence="2" type="ORF">KQP761_LOCUS26627</name>
</gene>
<accession>A0A816DFI9</accession>
<feature type="region of interest" description="Disordered" evidence="1">
    <location>
        <begin position="148"/>
        <end position="171"/>
    </location>
</feature>
<dbReference type="AlphaFoldDB" id="A0A816DFI9"/>
<feature type="compositionally biased region" description="Basic and acidic residues" evidence="1">
    <location>
        <begin position="152"/>
        <end position="161"/>
    </location>
</feature>
<dbReference type="EMBL" id="CAJNOW010014566">
    <property type="protein sequence ID" value="CAF1633454.1"/>
    <property type="molecule type" value="Genomic_DNA"/>
</dbReference>
<proteinExistence type="predicted"/>
<dbReference type="Proteomes" id="UP000663834">
    <property type="component" value="Unassembled WGS sequence"/>
</dbReference>
<evidence type="ECO:0000256" key="1">
    <source>
        <dbReference type="SAM" id="MobiDB-lite"/>
    </source>
</evidence>
<dbReference type="OrthoDB" id="10051108at2759"/>
<protein>
    <submittedName>
        <fullName evidence="2">Uncharacterized protein</fullName>
    </submittedName>
</protein>
<feature type="region of interest" description="Disordered" evidence="1">
    <location>
        <begin position="32"/>
        <end position="54"/>
    </location>
</feature>
<comment type="caution">
    <text evidence="2">The sequence shown here is derived from an EMBL/GenBank/DDBJ whole genome shotgun (WGS) entry which is preliminary data.</text>
</comment>